<evidence type="ECO:0000256" key="10">
    <source>
        <dbReference type="ARBA" id="ARBA00023098"/>
    </source>
</evidence>
<evidence type="ECO:0000256" key="11">
    <source>
        <dbReference type="ARBA" id="ARBA00023136"/>
    </source>
</evidence>
<name>A0A6L9W1Y5_9ACTN</name>
<comment type="caution">
    <text evidence="25">The sequence shown here is derived from an EMBL/GenBank/DDBJ whole genome shotgun (WGS) entry which is preliminary data.</text>
</comment>
<dbReference type="SUPFAM" id="SSF54637">
    <property type="entry name" value="Thioesterase/thiol ester dehydrase-isomerase"/>
    <property type="match status" value="1"/>
</dbReference>
<comment type="subcellular location">
    <subcellularLocation>
        <location evidence="3">Cell projection</location>
        <location evidence="3">Ruffle membrane</location>
    </subcellularLocation>
    <subcellularLocation>
        <location evidence="2">Cytoplasm</location>
    </subcellularLocation>
    <subcellularLocation>
        <location evidence="1">Membrane</location>
        <topology evidence="1">Peripheral membrane protein</topology>
    </subcellularLocation>
</comment>
<dbReference type="PANTHER" id="PTHR12418:SF19">
    <property type="entry name" value="ACYL-COENZYME A THIOESTERASE THEM4"/>
    <property type="match status" value="1"/>
</dbReference>
<dbReference type="GO" id="GO:0016787">
    <property type="term" value="F:hydrolase activity"/>
    <property type="evidence" value="ECO:0007669"/>
    <property type="project" value="UniProtKB-KW"/>
</dbReference>
<proteinExistence type="inferred from homology"/>
<comment type="catalytic activity">
    <reaction evidence="19">
        <text>octanoyl-CoA + H2O = octanoate + CoA + H(+)</text>
        <dbReference type="Rhea" id="RHEA:30143"/>
        <dbReference type="ChEBI" id="CHEBI:15377"/>
        <dbReference type="ChEBI" id="CHEBI:15378"/>
        <dbReference type="ChEBI" id="CHEBI:25646"/>
        <dbReference type="ChEBI" id="CHEBI:57287"/>
        <dbReference type="ChEBI" id="CHEBI:57386"/>
    </reaction>
    <physiologicalReaction direction="left-to-right" evidence="19">
        <dbReference type="Rhea" id="RHEA:30144"/>
    </physiologicalReaction>
</comment>
<dbReference type="Proteomes" id="UP000479241">
    <property type="component" value="Unassembled WGS sequence"/>
</dbReference>
<dbReference type="RefSeq" id="WP_116450893.1">
    <property type="nucleotide sequence ID" value="NZ_JAAGWG010000012.1"/>
</dbReference>
<keyword evidence="4" id="KW-1003">Cell membrane</keyword>
<keyword evidence="7" id="KW-0378">Hydrolase</keyword>
<evidence type="ECO:0000256" key="5">
    <source>
        <dbReference type="ARBA" id="ARBA00022490"/>
    </source>
</evidence>
<gene>
    <name evidence="25" type="ORF">GCU60_09595</name>
</gene>
<feature type="domain" description="Thioesterase" evidence="24">
    <location>
        <begin position="69"/>
        <end position="141"/>
    </location>
</feature>
<dbReference type="GO" id="GO:0005737">
    <property type="term" value="C:cytoplasm"/>
    <property type="evidence" value="ECO:0007669"/>
    <property type="project" value="UniProtKB-SubCell"/>
</dbReference>
<dbReference type="GO" id="GO:0006631">
    <property type="term" value="P:fatty acid metabolic process"/>
    <property type="evidence" value="ECO:0007669"/>
    <property type="project" value="UniProtKB-KW"/>
</dbReference>
<evidence type="ECO:0000256" key="14">
    <source>
        <dbReference type="ARBA" id="ARBA00037002"/>
    </source>
</evidence>
<dbReference type="CDD" id="cd03443">
    <property type="entry name" value="PaaI_thioesterase"/>
    <property type="match status" value="1"/>
</dbReference>
<evidence type="ECO:0000259" key="24">
    <source>
        <dbReference type="Pfam" id="PF03061"/>
    </source>
</evidence>
<evidence type="ECO:0000256" key="2">
    <source>
        <dbReference type="ARBA" id="ARBA00004496"/>
    </source>
</evidence>
<keyword evidence="6" id="KW-0053">Apoptosis</keyword>
<dbReference type="InterPro" id="IPR006683">
    <property type="entry name" value="Thioestr_dom"/>
</dbReference>
<dbReference type="EMBL" id="JAAGWG010000012">
    <property type="protein sequence ID" value="NEK86015.1"/>
    <property type="molecule type" value="Genomic_DNA"/>
</dbReference>
<organism evidence="25 26">
    <name type="scientific">Blastococcus saxobsidens</name>
    <dbReference type="NCBI Taxonomy" id="138336"/>
    <lineage>
        <taxon>Bacteria</taxon>
        <taxon>Bacillati</taxon>
        <taxon>Actinomycetota</taxon>
        <taxon>Actinomycetes</taxon>
        <taxon>Geodermatophilales</taxon>
        <taxon>Geodermatophilaceae</taxon>
        <taxon>Blastococcus</taxon>
    </lineage>
</organism>
<evidence type="ECO:0000256" key="16">
    <source>
        <dbReference type="ARBA" id="ARBA00038848"/>
    </source>
</evidence>
<comment type="catalytic activity">
    <reaction evidence="13">
        <text>(5Z,8Z,11Z,14Z)-eicosatetraenoyl-CoA + H2O = (5Z,8Z,11Z,14Z)-eicosatetraenoate + CoA + H(+)</text>
        <dbReference type="Rhea" id="RHEA:40151"/>
        <dbReference type="ChEBI" id="CHEBI:15377"/>
        <dbReference type="ChEBI" id="CHEBI:15378"/>
        <dbReference type="ChEBI" id="CHEBI:32395"/>
        <dbReference type="ChEBI" id="CHEBI:57287"/>
        <dbReference type="ChEBI" id="CHEBI:57368"/>
    </reaction>
    <physiologicalReaction direction="left-to-right" evidence="13">
        <dbReference type="Rhea" id="RHEA:40152"/>
    </physiologicalReaction>
</comment>
<comment type="catalytic activity">
    <reaction evidence="21">
        <text>decanoyl-CoA + H2O = decanoate + CoA + H(+)</text>
        <dbReference type="Rhea" id="RHEA:40059"/>
        <dbReference type="ChEBI" id="CHEBI:15377"/>
        <dbReference type="ChEBI" id="CHEBI:15378"/>
        <dbReference type="ChEBI" id="CHEBI:27689"/>
        <dbReference type="ChEBI" id="CHEBI:57287"/>
        <dbReference type="ChEBI" id="CHEBI:61430"/>
    </reaction>
    <physiologicalReaction direction="left-to-right" evidence="21">
        <dbReference type="Rhea" id="RHEA:40060"/>
    </physiologicalReaction>
</comment>
<dbReference type="PANTHER" id="PTHR12418">
    <property type="entry name" value="ACYL-COENZYME A THIOESTERASE THEM4"/>
    <property type="match status" value="1"/>
</dbReference>
<comment type="catalytic activity">
    <reaction evidence="22">
        <text>dodecanoyl-CoA + H2O = dodecanoate + CoA + H(+)</text>
        <dbReference type="Rhea" id="RHEA:30135"/>
        <dbReference type="ChEBI" id="CHEBI:15377"/>
        <dbReference type="ChEBI" id="CHEBI:15378"/>
        <dbReference type="ChEBI" id="CHEBI:18262"/>
        <dbReference type="ChEBI" id="CHEBI:57287"/>
        <dbReference type="ChEBI" id="CHEBI:57375"/>
    </reaction>
    <physiologicalReaction direction="left-to-right" evidence="22">
        <dbReference type="Rhea" id="RHEA:30136"/>
    </physiologicalReaction>
</comment>
<evidence type="ECO:0000256" key="22">
    <source>
        <dbReference type="ARBA" id="ARBA00048074"/>
    </source>
</evidence>
<evidence type="ECO:0000256" key="9">
    <source>
        <dbReference type="ARBA" id="ARBA00022946"/>
    </source>
</evidence>
<accession>A0A6L9W1Y5</accession>
<evidence type="ECO:0000256" key="20">
    <source>
        <dbReference type="ARBA" id="ARBA00047734"/>
    </source>
</evidence>
<evidence type="ECO:0000256" key="6">
    <source>
        <dbReference type="ARBA" id="ARBA00022703"/>
    </source>
</evidence>
<evidence type="ECO:0000256" key="23">
    <source>
        <dbReference type="ARBA" id="ARBA00048180"/>
    </source>
</evidence>
<dbReference type="EC" id="3.1.2.2" evidence="16"/>
<keyword evidence="9" id="KW-0809">Transit peptide</keyword>
<evidence type="ECO:0000256" key="18">
    <source>
        <dbReference type="ARBA" id="ARBA00043210"/>
    </source>
</evidence>
<dbReference type="AlphaFoldDB" id="A0A6L9W1Y5"/>
<dbReference type="Gene3D" id="3.10.129.10">
    <property type="entry name" value="Hotdog Thioesterase"/>
    <property type="match status" value="1"/>
</dbReference>
<evidence type="ECO:0000313" key="25">
    <source>
        <dbReference type="EMBL" id="NEK86015.1"/>
    </source>
</evidence>
<evidence type="ECO:0000256" key="8">
    <source>
        <dbReference type="ARBA" id="ARBA00022832"/>
    </source>
</evidence>
<evidence type="ECO:0000256" key="17">
    <source>
        <dbReference type="ARBA" id="ARBA00040123"/>
    </source>
</evidence>
<comment type="catalytic activity">
    <reaction evidence="20">
        <text>hexadecanoyl-CoA + H2O = hexadecanoate + CoA + H(+)</text>
        <dbReference type="Rhea" id="RHEA:16645"/>
        <dbReference type="ChEBI" id="CHEBI:7896"/>
        <dbReference type="ChEBI" id="CHEBI:15377"/>
        <dbReference type="ChEBI" id="CHEBI:15378"/>
        <dbReference type="ChEBI" id="CHEBI:57287"/>
        <dbReference type="ChEBI" id="CHEBI:57379"/>
        <dbReference type="EC" id="3.1.2.2"/>
    </reaction>
    <physiologicalReaction direction="left-to-right" evidence="20">
        <dbReference type="Rhea" id="RHEA:16646"/>
    </physiologicalReaction>
</comment>
<reference evidence="25 26" key="1">
    <citation type="submission" date="2019-12" db="EMBL/GenBank/DDBJ databases">
        <title>the WGS of Blastococcus saxobsidens 67B17.</title>
        <authorList>
            <person name="Jiang Z."/>
        </authorList>
    </citation>
    <scope>NUCLEOTIDE SEQUENCE [LARGE SCALE GENOMIC DNA]</scope>
    <source>
        <strain evidence="25 26">67B17</strain>
    </source>
</reference>
<evidence type="ECO:0000256" key="21">
    <source>
        <dbReference type="ARBA" id="ARBA00047969"/>
    </source>
</evidence>
<evidence type="ECO:0000256" key="12">
    <source>
        <dbReference type="ARBA" id="ARBA00023273"/>
    </source>
</evidence>
<keyword evidence="10" id="KW-0443">Lipid metabolism</keyword>
<comment type="catalytic activity">
    <reaction evidence="23">
        <text>tetradecanoyl-CoA + H2O = tetradecanoate + CoA + H(+)</text>
        <dbReference type="Rhea" id="RHEA:40119"/>
        <dbReference type="ChEBI" id="CHEBI:15377"/>
        <dbReference type="ChEBI" id="CHEBI:15378"/>
        <dbReference type="ChEBI" id="CHEBI:30807"/>
        <dbReference type="ChEBI" id="CHEBI:57287"/>
        <dbReference type="ChEBI" id="CHEBI:57385"/>
    </reaction>
    <physiologicalReaction direction="left-to-right" evidence="23">
        <dbReference type="Rhea" id="RHEA:40120"/>
    </physiologicalReaction>
</comment>
<sequence>MSEADGVLADWAAGFNHRSTAADVLPAHHPECLGCGPDNAHGHHLQVRRAGERVVSEHVFDARHVGAPGIAHGGAVATVVDDLFGFVLYLVGEPAVTRHLEVDYHAPVLLQRRYVLEARLERREGRKLFVEATGTDDAGNTAFTAKALFVVVPLQHFAGAAAGDPPVAP</sequence>
<protein>
    <recommendedName>
        <fullName evidence="17">Acyl-coenzyme A thioesterase THEM4</fullName>
        <ecNumber evidence="16">3.1.2.2</ecNumber>
    </recommendedName>
    <alternativeName>
        <fullName evidence="18">Thioesterase superfamily member 4</fullName>
    </alternativeName>
</protein>
<evidence type="ECO:0000256" key="13">
    <source>
        <dbReference type="ARBA" id="ARBA00035852"/>
    </source>
</evidence>
<keyword evidence="5" id="KW-0963">Cytoplasm</keyword>
<evidence type="ECO:0000256" key="3">
    <source>
        <dbReference type="ARBA" id="ARBA00004632"/>
    </source>
</evidence>
<evidence type="ECO:0000256" key="1">
    <source>
        <dbReference type="ARBA" id="ARBA00004170"/>
    </source>
</evidence>
<keyword evidence="8" id="KW-0276">Fatty acid metabolism</keyword>
<keyword evidence="11" id="KW-0472">Membrane</keyword>
<evidence type="ECO:0000256" key="4">
    <source>
        <dbReference type="ARBA" id="ARBA00022475"/>
    </source>
</evidence>
<comment type="similarity">
    <text evidence="15">Belongs to the THEM4/THEM5 thioesterase family.</text>
</comment>
<evidence type="ECO:0000313" key="26">
    <source>
        <dbReference type="Proteomes" id="UP000479241"/>
    </source>
</evidence>
<evidence type="ECO:0000256" key="15">
    <source>
        <dbReference type="ARBA" id="ARBA00038456"/>
    </source>
</evidence>
<dbReference type="Pfam" id="PF03061">
    <property type="entry name" value="4HBT"/>
    <property type="match status" value="1"/>
</dbReference>
<dbReference type="InterPro" id="IPR029069">
    <property type="entry name" value="HotDog_dom_sf"/>
</dbReference>
<evidence type="ECO:0000256" key="19">
    <source>
        <dbReference type="ARBA" id="ARBA00047588"/>
    </source>
</evidence>
<keyword evidence="12" id="KW-0966">Cell projection</keyword>
<comment type="catalytic activity">
    <reaction evidence="14">
        <text>(9Z)-octadecenoyl-CoA + H2O = (9Z)-octadecenoate + CoA + H(+)</text>
        <dbReference type="Rhea" id="RHEA:40139"/>
        <dbReference type="ChEBI" id="CHEBI:15377"/>
        <dbReference type="ChEBI" id="CHEBI:15378"/>
        <dbReference type="ChEBI" id="CHEBI:30823"/>
        <dbReference type="ChEBI" id="CHEBI:57287"/>
        <dbReference type="ChEBI" id="CHEBI:57387"/>
    </reaction>
    <physiologicalReaction direction="left-to-right" evidence="14">
        <dbReference type="Rhea" id="RHEA:40140"/>
    </physiologicalReaction>
</comment>
<dbReference type="GO" id="GO:0016020">
    <property type="term" value="C:membrane"/>
    <property type="evidence" value="ECO:0007669"/>
    <property type="project" value="UniProtKB-SubCell"/>
</dbReference>
<dbReference type="InterPro" id="IPR052365">
    <property type="entry name" value="THEM4/THEM5_acyl-CoA_thioest"/>
</dbReference>
<evidence type="ECO:0000256" key="7">
    <source>
        <dbReference type="ARBA" id="ARBA00022801"/>
    </source>
</evidence>